<dbReference type="PROSITE" id="PS50811">
    <property type="entry name" value="WRKY"/>
    <property type="match status" value="1"/>
</dbReference>
<dbReference type="PANTHER" id="PTHR32096">
    <property type="entry name" value="WRKY TRANSCRIPTION FACTOR 30-RELATED-RELATED"/>
    <property type="match status" value="1"/>
</dbReference>
<evidence type="ECO:0000256" key="3">
    <source>
        <dbReference type="ARBA" id="ARBA00023125"/>
    </source>
</evidence>
<dbReference type="InterPro" id="IPR036576">
    <property type="entry name" value="WRKY_dom_sf"/>
</dbReference>
<keyword evidence="4" id="KW-0804">Transcription</keyword>
<dbReference type="AlphaFoldDB" id="A0A9W7JKH7"/>
<dbReference type="GO" id="GO:0005634">
    <property type="term" value="C:nucleus"/>
    <property type="evidence" value="ECO:0007669"/>
    <property type="project" value="UniProtKB-SubCell"/>
</dbReference>
<keyword evidence="10" id="KW-1185">Reference proteome</keyword>
<comment type="subcellular location">
    <subcellularLocation>
        <location evidence="1">Nucleus</location>
    </subcellularLocation>
</comment>
<dbReference type="Gene3D" id="2.20.25.80">
    <property type="entry name" value="WRKY domain"/>
    <property type="match status" value="1"/>
</dbReference>
<gene>
    <name evidence="9" type="ORF">HRI_005164900</name>
</gene>
<reference evidence="9" key="1">
    <citation type="submission" date="2023-05" db="EMBL/GenBank/DDBJ databases">
        <title>Genome and transcriptome analyses reveal genes involved in the formation of fine ridges on petal epidermal cells in Hibiscus trionum.</title>
        <authorList>
            <person name="Koshimizu S."/>
            <person name="Masuda S."/>
            <person name="Ishii T."/>
            <person name="Shirasu K."/>
            <person name="Hoshino A."/>
            <person name="Arita M."/>
        </authorList>
    </citation>
    <scope>NUCLEOTIDE SEQUENCE</scope>
    <source>
        <strain evidence="9">Hamamatsu line</strain>
    </source>
</reference>
<organism evidence="9 10">
    <name type="scientific">Hibiscus trionum</name>
    <name type="common">Flower of an hour</name>
    <dbReference type="NCBI Taxonomy" id="183268"/>
    <lineage>
        <taxon>Eukaryota</taxon>
        <taxon>Viridiplantae</taxon>
        <taxon>Streptophyta</taxon>
        <taxon>Embryophyta</taxon>
        <taxon>Tracheophyta</taxon>
        <taxon>Spermatophyta</taxon>
        <taxon>Magnoliopsida</taxon>
        <taxon>eudicotyledons</taxon>
        <taxon>Gunneridae</taxon>
        <taxon>Pentapetalae</taxon>
        <taxon>rosids</taxon>
        <taxon>malvids</taxon>
        <taxon>Malvales</taxon>
        <taxon>Malvaceae</taxon>
        <taxon>Malvoideae</taxon>
        <taxon>Hibiscus</taxon>
    </lineage>
</organism>
<evidence type="ECO:0000256" key="2">
    <source>
        <dbReference type="ARBA" id="ARBA00023015"/>
    </source>
</evidence>
<evidence type="ECO:0000259" key="8">
    <source>
        <dbReference type="PROSITE" id="PS50811"/>
    </source>
</evidence>
<protein>
    <recommendedName>
        <fullName evidence="8">WRKY domain-containing protein</fullName>
    </recommendedName>
</protein>
<accession>A0A9W7JKH7</accession>
<name>A0A9W7JKH7_HIBTR</name>
<feature type="region of interest" description="Disordered" evidence="7">
    <location>
        <begin position="135"/>
        <end position="165"/>
    </location>
</feature>
<keyword evidence="3" id="KW-0238">DNA-binding</keyword>
<dbReference type="InterPro" id="IPR003657">
    <property type="entry name" value="WRKY_dom"/>
</dbReference>
<feature type="region of interest" description="Disordered" evidence="7">
    <location>
        <begin position="189"/>
        <end position="216"/>
    </location>
</feature>
<feature type="region of interest" description="Disordered" evidence="7">
    <location>
        <begin position="231"/>
        <end position="275"/>
    </location>
</feature>
<dbReference type="GO" id="GO:0000976">
    <property type="term" value="F:transcription cis-regulatory region binding"/>
    <property type="evidence" value="ECO:0007669"/>
    <property type="project" value="TreeGrafter"/>
</dbReference>
<feature type="region of interest" description="Disordered" evidence="7">
    <location>
        <begin position="71"/>
        <end position="121"/>
    </location>
</feature>
<dbReference type="SMART" id="SM00774">
    <property type="entry name" value="WRKY"/>
    <property type="match status" value="1"/>
</dbReference>
<dbReference type="EMBL" id="BSYR01000075">
    <property type="protein sequence ID" value="GMJ14957.1"/>
    <property type="molecule type" value="Genomic_DNA"/>
</dbReference>
<dbReference type="OrthoDB" id="662136at2759"/>
<dbReference type="InterPro" id="IPR044810">
    <property type="entry name" value="WRKY_plant"/>
</dbReference>
<keyword evidence="5" id="KW-0539">Nucleus</keyword>
<dbReference type="Pfam" id="PF03106">
    <property type="entry name" value="WRKY"/>
    <property type="match status" value="1"/>
</dbReference>
<dbReference type="GO" id="GO:0003700">
    <property type="term" value="F:DNA-binding transcription factor activity"/>
    <property type="evidence" value="ECO:0007669"/>
    <property type="project" value="InterPro"/>
</dbReference>
<evidence type="ECO:0000256" key="6">
    <source>
        <dbReference type="ARBA" id="ARBA00060761"/>
    </source>
</evidence>
<evidence type="ECO:0000313" key="9">
    <source>
        <dbReference type="EMBL" id="GMJ14957.1"/>
    </source>
</evidence>
<feature type="domain" description="WRKY" evidence="8">
    <location>
        <begin position="171"/>
        <end position="237"/>
    </location>
</feature>
<dbReference type="FunFam" id="2.20.25.80:FF:000007">
    <property type="entry name" value="WRKY transcription factor 22"/>
    <property type="match status" value="1"/>
</dbReference>
<comment type="caution">
    <text evidence="9">The sequence shown here is derived from an EMBL/GenBank/DDBJ whole genome shotgun (WGS) entry which is preliminary data.</text>
</comment>
<feature type="compositionally biased region" description="Basic residues" evidence="7">
    <location>
        <begin position="153"/>
        <end position="164"/>
    </location>
</feature>
<evidence type="ECO:0000313" key="10">
    <source>
        <dbReference type="Proteomes" id="UP001165190"/>
    </source>
</evidence>
<evidence type="ECO:0000256" key="4">
    <source>
        <dbReference type="ARBA" id="ARBA00023163"/>
    </source>
</evidence>
<proteinExistence type="inferred from homology"/>
<evidence type="ECO:0000256" key="5">
    <source>
        <dbReference type="ARBA" id="ARBA00023242"/>
    </source>
</evidence>
<dbReference type="PANTHER" id="PTHR32096:SF80">
    <property type="entry name" value="WRKY TRANSCRIPTION FACTOR 27-RELATED"/>
    <property type="match status" value="1"/>
</dbReference>
<dbReference type="Proteomes" id="UP001165190">
    <property type="component" value="Unassembled WGS sequence"/>
</dbReference>
<evidence type="ECO:0000256" key="1">
    <source>
        <dbReference type="ARBA" id="ARBA00004123"/>
    </source>
</evidence>
<comment type="similarity">
    <text evidence="6">Belongs to the WRKY group II-e family.</text>
</comment>
<dbReference type="SUPFAM" id="SSF118290">
    <property type="entry name" value="WRKY DNA-binding domain"/>
    <property type="match status" value="1"/>
</dbReference>
<evidence type="ECO:0000256" key="7">
    <source>
        <dbReference type="SAM" id="MobiDB-lite"/>
    </source>
</evidence>
<keyword evidence="2" id="KW-0805">Transcription regulation</keyword>
<sequence length="373" mass="40100">MAADWDLYAVVRSCKSAVNKASSAVASNRSLKANNSYTGCNCLASLKLGEEDDPFIFSNLSKKGYLQDSHNPFLTQADPTAVGSNRGKGPSFFSTADGGSSGQHHQLQPQQPQPQPQQPLNITMIPAPVFSFSQFVNQRPPKPRPKQPEVPRPRTRKRKNKNQKRTVCQVTGENLWSDQWSWRKYGQKPIKGSPHPRHYYRCSSSKGCSARKHVERSNSDPDIFIVTYTGDHIHPKPTYRNSHAGGSRRNRLSKPANASSSSSIPQTTPLSAPEDGATVATAANAGDNGVKEGGNVNNVALETSPVAENYDDEEVILIPNAHVIEDLFEGLMRGAGGGSGFGLGPTWPAFGGNFSSWGTGNSAPSDGSAAGRG</sequence>